<dbReference type="EMBL" id="CAKOFQ010006860">
    <property type="protein sequence ID" value="CAH1977604.1"/>
    <property type="molecule type" value="Genomic_DNA"/>
</dbReference>
<feature type="domain" description="PiggyBac transposable element-derived protein" evidence="1">
    <location>
        <begin position="2"/>
        <end position="101"/>
    </location>
</feature>
<name>A0A9P0KND3_ACAOB</name>
<sequence>MKLYVLAEPSGMVQRTIVYGGSADTEVGGSKHTEKVVLKLIETKTGAGHSLYMDNYYNSVSLSDQLLRAKTYSTGTLRANRAGNPHSVLTKKLKKVKAIASIHLKAYAFANGRIDGRYWPFQASLAGNL</sequence>
<protein>
    <recommendedName>
        <fullName evidence="1">PiggyBac transposable element-derived protein domain-containing protein</fullName>
    </recommendedName>
</protein>
<evidence type="ECO:0000259" key="1">
    <source>
        <dbReference type="Pfam" id="PF13843"/>
    </source>
</evidence>
<evidence type="ECO:0000313" key="3">
    <source>
        <dbReference type="Proteomes" id="UP001152888"/>
    </source>
</evidence>
<dbReference type="PANTHER" id="PTHR46599">
    <property type="entry name" value="PIGGYBAC TRANSPOSABLE ELEMENT-DERIVED PROTEIN 4"/>
    <property type="match status" value="1"/>
</dbReference>
<dbReference type="AlphaFoldDB" id="A0A9P0KND3"/>
<dbReference type="Pfam" id="PF13843">
    <property type="entry name" value="DDE_Tnp_1_7"/>
    <property type="match status" value="1"/>
</dbReference>
<dbReference type="InterPro" id="IPR029526">
    <property type="entry name" value="PGBD"/>
</dbReference>
<keyword evidence="3" id="KW-1185">Reference proteome</keyword>
<evidence type="ECO:0000313" key="2">
    <source>
        <dbReference type="EMBL" id="CAH1977604.1"/>
    </source>
</evidence>
<proteinExistence type="predicted"/>
<gene>
    <name evidence="2" type="ORF">ACAOBT_LOCUS12757</name>
</gene>
<dbReference type="Proteomes" id="UP001152888">
    <property type="component" value="Unassembled WGS sequence"/>
</dbReference>
<organism evidence="2 3">
    <name type="scientific">Acanthoscelides obtectus</name>
    <name type="common">Bean weevil</name>
    <name type="synonym">Bruchus obtectus</name>
    <dbReference type="NCBI Taxonomy" id="200917"/>
    <lineage>
        <taxon>Eukaryota</taxon>
        <taxon>Metazoa</taxon>
        <taxon>Ecdysozoa</taxon>
        <taxon>Arthropoda</taxon>
        <taxon>Hexapoda</taxon>
        <taxon>Insecta</taxon>
        <taxon>Pterygota</taxon>
        <taxon>Neoptera</taxon>
        <taxon>Endopterygota</taxon>
        <taxon>Coleoptera</taxon>
        <taxon>Polyphaga</taxon>
        <taxon>Cucujiformia</taxon>
        <taxon>Chrysomeloidea</taxon>
        <taxon>Chrysomelidae</taxon>
        <taxon>Bruchinae</taxon>
        <taxon>Bruchini</taxon>
        <taxon>Acanthoscelides</taxon>
    </lineage>
</organism>
<dbReference type="PANTHER" id="PTHR46599:SF3">
    <property type="entry name" value="PIGGYBAC TRANSPOSABLE ELEMENT-DERIVED PROTEIN 4"/>
    <property type="match status" value="1"/>
</dbReference>
<dbReference type="OrthoDB" id="6740508at2759"/>
<accession>A0A9P0KND3</accession>
<reference evidence="2" key="1">
    <citation type="submission" date="2022-03" db="EMBL/GenBank/DDBJ databases">
        <authorList>
            <person name="Sayadi A."/>
        </authorList>
    </citation>
    <scope>NUCLEOTIDE SEQUENCE</scope>
</reference>
<comment type="caution">
    <text evidence="2">The sequence shown here is derived from an EMBL/GenBank/DDBJ whole genome shotgun (WGS) entry which is preliminary data.</text>
</comment>